<dbReference type="GO" id="GO:0008840">
    <property type="term" value="F:4-hydroxy-tetrahydrodipicolinate synthase activity"/>
    <property type="evidence" value="ECO:0007669"/>
    <property type="project" value="TreeGrafter"/>
</dbReference>
<feature type="non-terminal residue" evidence="1">
    <location>
        <position position="77"/>
    </location>
</feature>
<dbReference type="Proteomes" id="UP000265520">
    <property type="component" value="Unassembled WGS sequence"/>
</dbReference>
<dbReference type="Gene3D" id="3.20.20.70">
    <property type="entry name" value="Aldolase class I"/>
    <property type="match status" value="1"/>
</dbReference>
<dbReference type="InterPro" id="IPR002220">
    <property type="entry name" value="DapA-like"/>
</dbReference>
<sequence length="77" mass="8731">MFVGKNPALNSKLLPLIDWLFHMPNPIGLNTALAQLGVVRPVFRLPFVPLPLEKRIEFVNLVKEIGREHFVGTEDVQ</sequence>
<reference evidence="1 2" key="1">
    <citation type="journal article" date="2018" name="Front. Plant Sci.">
        <title>Red Clover (Trifolium pratense) and Zigzag Clover (T. medium) - A Picture of Genomic Similarities and Differences.</title>
        <authorList>
            <person name="Dluhosova J."/>
            <person name="Istvanek J."/>
            <person name="Nedelnik J."/>
            <person name="Repkova J."/>
        </authorList>
    </citation>
    <scope>NUCLEOTIDE SEQUENCE [LARGE SCALE GENOMIC DNA]</scope>
    <source>
        <strain evidence="2">cv. 10/8</strain>
        <tissue evidence="1">Leaf</tissue>
    </source>
</reference>
<evidence type="ECO:0000313" key="1">
    <source>
        <dbReference type="EMBL" id="MCI37995.1"/>
    </source>
</evidence>
<protein>
    <submittedName>
        <fullName evidence="1">4-hydroxy-tetrahydrodipicolinate synthase</fullName>
    </submittedName>
</protein>
<dbReference type="AlphaFoldDB" id="A0A392RQY9"/>
<name>A0A392RQY9_9FABA</name>
<comment type="caution">
    <text evidence="1">The sequence shown here is derived from an EMBL/GenBank/DDBJ whole genome shotgun (WGS) entry which is preliminary data.</text>
</comment>
<dbReference type="Pfam" id="PF00701">
    <property type="entry name" value="DHDPS"/>
    <property type="match status" value="1"/>
</dbReference>
<dbReference type="InterPro" id="IPR013785">
    <property type="entry name" value="Aldolase_TIM"/>
</dbReference>
<dbReference type="PANTHER" id="PTHR12128:SF15">
    <property type="entry name" value="4-HYDROXY-TETRAHYDRODIPICOLINATE SYNTHASE 1, CHLOROPLASTIC"/>
    <property type="match status" value="1"/>
</dbReference>
<accession>A0A392RQY9</accession>
<dbReference type="SUPFAM" id="SSF51569">
    <property type="entry name" value="Aldolase"/>
    <property type="match status" value="1"/>
</dbReference>
<evidence type="ECO:0000313" key="2">
    <source>
        <dbReference type="Proteomes" id="UP000265520"/>
    </source>
</evidence>
<organism evidence="1 2">
    <name type="scientific">Trifolium medium</name>
    <dbReference type="NCBI Taxonomy" id="97028"/>
    <lineage>
        <taxon>Eukaryota</taxon>
        <taxon>Viridiplantae</taxon>
        <taxon>Streptophyta</taxon>
        <taxon>Embryophyta</taxon>
        <taxon>Tracheophyta</taxon>
        <taxon>Spermatophyta</taxon>
        <taxon>Magnoliopsida</taxon>
        <taxon>eudicotyledons</taxon>
        <taxon>Gunneridae</taxon>
        <taxon>Pentapetalae</taxon>
        <taxon>rosids</taxon>
        <taxon>fabids</taxon>
        <taxon>Fabales</taxon>
        <taxon>Fabaceae</taxon>
        <taxon>Papilionoideae</taxon>
        <taxon>50 kb inversion clade</taxon>
        <taxon>NPAAA clade</taxon>
        <taxon>Hologalegina</taxon>
        <taxon>IRL clade</taxon>
        <taxon>Trifolieae</taxon>
        <taxon>Trifolium</taxon>
    </lineage>
</organism>
<keyword evidence="2" id="KW-1185">Reference proteome</keyword>
<dbReference type="EMBL" id="LXQA010250761">
    <property type="protein sequence ID" value="MCI37995.1"/>
    <property type="molecule type" value="Genomic_DNA"/>
</dbReference>
<proteinExistence type="predicted"/>
<dbReference type="PANTHER" id="PTHR12128">
    <property type="entry name" value="DIHYDRODIPICOLINATE SYNTHASE"/>
    <property type="match status" value="1"/>
</dbReference>